<dbReference type="PANTHER" id="PTHR43090:SF2">
    <property type="entry name" value="1-(5-PHOSPHORIBOSYL)-5-[(5-PHOSPHORIBOSYLAMINO)METHYLIDENEAMINO] IMIDAZOLE-4-CARBOXAMIDE ISOMERASE"/>
    <property type="match status" value="1"/>
</dbReference>
<dbReference type="PANTHER" id="PTHR43090">
    <property type="entry name" value="1-(5-PHOSPHORIBOSYL)-5-[(5-PHOSPHORIBOSYLAMINO)METHYLIDENEAMINO] IMIDAZOLE-4-CARBOXAMIDE ISOMERASE"/>
    <property type="match status" value="1"/>
</dbReference>
<dbReference type="Proteomes" id="UP000318288">
    <property type="component" value="Unassembled WGS sequence"/>
</dbReference>
<comment type="caution">
    <text evidence="6">The sequence shown here is derived from an EMBL/GenBank/DDBJ whole genome shotgun (WGS) entry which is preliminary data.</text>
</comment>
<dbReference type="GO" id="GO:0000105">
    <property type="term" value="P:L-histidine biosynthetic process"/>
    <property type="evidence" value="ECO:0007669"/>
    <property type="project" value="UniProtKB-KW"/>
</dbReference>
<dbReference type="GO" id="GO:0005737">
    <property type="term" value="C:cytoplasm"/>
    <property type="evidence" value="ECO:0007669"/>
    <property type="project" value="TreeGrafter"/>
</dbReference>
<name>A0A5C6EFX4_9BACT</name>
<proteinExistence type="inferred from homology"/>
<accession>A0A5C6EFX4</accession>
<evidence type="ECO:0000313" key="7">
    <source>
        <dbReference type="Proteomes" id="UP000318288"/>
    </source>
</evidence>
<evidence type="ECO:0000256" key="4">
    <source>
        <dbReference type="ARBA" id="ARBA00029440"/>
    </source>
</evidence>
<evidence type="ECO:0000256" key="3">
    <source>
        <dbReference type="ARBA" id="ARBA00023102"/>
    </source>
</evidence>
<keyword evidence="6" id="KW-0413">Isomerase</keyword>
<dbReference type="GO" id="GO:0000162">
    <property type="term" value="P:L-tryptophan biosynthetic process"/>
    <property type="evidence" value="ECO:0007669"/>
    <property type="project" value="TreeGrafter"/>
</dbReference>
<evidence type="ECO:0000256" key="2">
    <source>
        <dbReference type="ARBA" id="ARBA00022605"/>
    </source>
</evidence>
<organism evidence="6 7">
    <name type="scientific">Rubripirellula tenax</name>
    <dbReference type="NCBI Taxonomy" id="2528015"/>
    <lineage>
        <taxon>Bacteria</taxon>
        <taxon>Pseudomonadati</taxon>
        <taxon>Planctomycetota</taxon>
        <taxon>Planctomycetia</taxon>
        <taxon>Pirellulales</taxon>
        <taxon>Pirellulaceae</taxon>
        <taxon>Rubripirellula</taxon>
    </lineage>
</organism>
<dbReference type="GO" id="GO:0003949">
    <property type="term" value="F:1-(5-phosphoribosyl)-5-[(5-phosphoribosylamino)methylideneamino]imidazole-4-carboxamide isomerase activity"/>
    <property type="evidence" value="ECO:0007669"/>
    <property type="project" value="InterPro"/>
</dbReference>
<dbReference type="InterPro" id="IPR044524">
    <property type="entry name" value="Isoase_HisA-like"/>
</dbReference>
<dbReference type="Pfam" id="PF00977">
    <property type="entry name" value="His_biosynth"/>
    <property type="match status" value="1"/>
</dbReference>
<dbReference type="RefSeq" id="WP_146461193.1">
    <property type="nucleotide sequence ID" value="NZ_SJPW01000007.1"/>
</dbReference>
<keyword evidence="3 5" id="KW-0368">Histidine biosynthesis</keyword>
<keyword evidence="7" id="KW-1185">Reference proteome</keyword>
<evidence type="ECO:0000256" key="1">
    <source>
        <dbReference type="ARBA" id="ARBA00009667"/>
    </source>
</evidence>
<dbReference type="OrthoDB" id="1796087at2"/>
<dbReference type="AlphaFoldDB" id="A0A5C6EFX4"/>
<reference evidence="6 7" key="1">
    <citation type="submission" date="2019-02" db="EMBL/GenBank/DDBJ databases">
        <title>Deep-cultivation of Planctomycetes and their phenomic and genomic characterization uncovers novel biology.</title>
        <authorList>
            <person name="Wiegand S."/>
            <person name="Jogler M."/>
            <person name="Boedeker C."/>
            <person name="Pinto D."/>
            <person name="Vollmers J."/>
            <person name="Rivas-Marin E."/>
            <person name="Kohn T."/>
            <person name="Peeters S.H."/>
            <person name="Heuer A."/>
            <person name="Rast P."/>
            <person name="Oberbeckmann S."/>
            <person name="Bunk B."/>
            <person name="Jeske O."/>
            <person name="Meyerdierks A."/>
            <person name="Storesund J.E."/>
            <person name="Kallscheuer N."/>
            <person name="Luecker S."/>
            <person name="Lage O.M."/>
            <person name="Pohl T."/>
            <person name="Merkel B.J."/>
            <person name="Hornburger P."/>
            <person name="Mueller R.-W."/>
            <person name="Bruemmer F."/>
            <person name="Labrenz M."/>
            <person name="Spormann A.M."/>
            <person name="Op Den Camp H."/>
            <person name="Overmann J."/>
            <person name="Amann R."/>
            <person name="Jetten M.S.M."/>
            <person name="Mascher T."/>
            <person name="Medema M.H."/>
            <person name="Devos D.P."/>
            <person name="Kaster A.-K."/>
            <person name="Ovreas L."/>
            <person name="Rohde M."/>
            <person name="Galperin M.Y."/>
            <person name="Jogler C."/>
        </authorList>
    </citation>
    <scope>NUCLEOTIDE SEQUENCE [LARGE SCALE GENOMIC DNA]</scope>
    <source>
        <strain evidence="6 7">Poly51</strain>
    </source>
</reference>
<evidence type="ECO:0000313" key="6">
    <source>
        <dbReference type="EMBL" id="TWU47415.1"/>
    </source>
</evidence>
<dbReference type="InterPro" id="IPR011060">
    <property type="entry name" value="RibuloseP-bd_barrel"/>
</dbReference>
<gene>
    <name evidence="6" type="ORF">Poly51_52150</name>
</gene>
<sequence>MIDKIIGVLDVLDSCAVHAIAGDRRNYQPMPWCNGSPTELVDHYHRLGVNRTYVADLDAILHGQVQTQTLIDVCNRKPHEEILLDVGWKGDCPHQLQAVNDVLHNTNASVGFIAATESASGIAAVGQLADVVGASRVFLSLDFRDGNLVGDGTSESRWIEAAMEFALGGIIVLDVAQVGTGRGPITAVRCQRLADRCRGQRIYSGGGIRSLDDVETLVRAGCHGCLVGTMLHENRFRENNDLPG</sequence>
<comment type="similarity">
    <text evidence="1 5">Belongs to the HisA/HisF family.</text>
</comment>
<evidence type="ECO:0000256" key="5">
    <source>
        <dbReference type="RuleBase" id="RU003657"/>
    </source>
</evidence>
<dbReference type="SUPFAM" id="SSF51366">
    <property type="entry name" value="Ribulose-phoshate binding barrel"/>
    <property type="match status" value="1"/>
</dbReference>
<dbReference type="InterPro" id="IPR013785">
    <property type="entry name" value="Aldolase_TIM"/>
</dbReference>
<keyword evidence="2 5" id="KW-0028">Amino-acid biosynthesis</keyword>
<protein>
    <submittedName>
        <fullName evidence="6">1-(5-phosphoribosyl)-5-[(5-phosphoribosylamino)methylideneamino] imidazole-4-carboxamide isomerase</fullName>
    </submittedName>
</protein>
<dbReference type="InterPro" id="IPR006062">
    <property type="entry name" value="His_biosynth"/>
</dbReference>
<dbReference type="Gene3D" id="3.20.20.70">
    <property type="entry name" value="Aldolase class I"/>
    <property type="match status" value="1"/>
</dbReference>
<dbReference type="EMBL" id="SJPW01000007">
    <property type="protein sequence ID" value="TWU47415.1"/>
    <property type="molecule type" value="Genomic_DNA"/>
</dbReference>
<comment type="pathway">
    <text evidence="4">Amino-acid biosynthesis.</text>
</comment>